<comment type="caution">
    <text evidence="6">The sequence shown here is derived from an EMBL/GenBank/DDBJ whole genome shotgun (WGS) entry which is preliminary data.</text>
</comment>
<dbReference type="Proteomes" id="UP000322362">
    <property type="component" value="Unassembled WGS sequence"/>
</dbReference>
<comment type="subcellular location">
    <subcellularLocation>
        <location evidence="1">Cell outer membrane</location>
    </subcellularLocation>
</comment>
<dbReference type="GO" id="GO:0009279">
    <property type="term" value="C:cell outer membrane"/>
    <property type="evidence" value="ECO:0007669"/>
    <property type="project" value="UniProtKB-SubCell"/>
</dbReference>
<evidence type="ECO:0000259" key="5">
    <source>
        <dbReference type="Pfam" id="PF14905"/>
    </source>
</evidence>
<evidence type="ECO:0000256" key="1">
    <source>
        <dbReference type="ARBA" id="ARBA00004442"/>
    </source>
</evidence>
<name>A0A5D4H9X5_9SPHI</name>
<dbReference type="EMBL" id="VTAV01000003">
    <property type="protein sequence ID" value="TYR37102.1"/>
    <property type="molecule type" value="Genomic_DNA"/>
</dbReference>
<evidence type="ECO:0000256" key="4">
    <source>
        <dbReference type="SAM" id="MobiDB-lite"/>
    </source>
</evidence>
<gene>
    <name evidence="6" type="ORF">FXV77_08020</name>
</gene>
<sequence>MSSLSCNTILFLTKILFFSTTVFCKIFETMERIYTTFSIFSGQHKPTMDFCTFIRFRFFILTLILSMPSMTSVAQHVINGKVEDKISNIPLAGVTVSILNTKDSTLQSASSNRLGIFSLKNLPQGMYTLRATNLGYQPFKSPITLSDKNIQINIAMESGEIALEEIEITGTPAVSLFGDTTEFDAKRFSTRAYADADELVAQIPGVELDEEGNVKAHGEEVTKIIVDGKEFFSTDPRIALKTLPAEIIDKIQLIDEKSEQARFSGFDDGERRKVINIVTKPDKKRGTFGKASSGYGDESKFALNTSINRFNGDEKIAVNLMANNVNETNFAEQGRGGSRRGNNNTDRGLSDTYAGAINYNNNFLKDAMDVSGDYNFRSSKTSVISLSDIEYILGNRANQSRTQAQDNLNRQTEHTANARVRWNINSKQRVDFAPNLSYRSLGRTGSNHFSTFLNEDDLLNKSARQNDTRNNNFNFGGRLTYMYRFNKPGRTISLSASGNKSTNEALGKNLALTEYYKDALLNRIDTNNNQSITNGYGSGFNNRLSFTENLSRRSRLQISYNYRNTLNYSDRETFEWLAETGQLGELNERLSNEFRNDFNYHKGGLSFSYNKKDSLRFQIGLSYQHGVRNNDRTVPIHLVTHASFGSFHPEFSATYNINKERRFEINYNTTTSTPNINQLQDFINNQNELNIRNGNPYLNQEYNHQVKIQYKDVRRSTGQSFNSSMDFNYTNDKIVNSILTTDTALILFDDIRLGAGGQYTVPINVDGAYGVRWTNSFGVPIKKWKLNVNLNNTVFYNSNFAVLNDEFINGYNYGVQQRVGLNTNINKKFVSGLNYRINLTLSENPVSRVAIYKVYSHTLNHTLTYEFLGSLIAHSNLLYIYNSGILDSPGTNTLLWNASLGTKFLKQKNAELSLKAFDIFNQAQNIGRRVTDIAITDMTSNTLTRYFMLSLNYNLRNFDRRN</sequence>
<dbReference type="Gene3D" id="2.60.40.1120">
    <property type="entry name" value="Carboxypeptidase-like, regulatory domain"/>
    <property type="match status" value="1"/>
</dbReference>
<keyword evidence="2" id="KW-0472">Membrane</keyword>
<evidence type="ECO:0000256" key="2">
    <source>
        <dbReference type="ARBA" id="ARBA00023136"/>
    </source>
</evidence>
<dbReference type="AlphaFoldDB" id="A0A5D4H9X5"/>
<accession>A0A5D4H9X5</accession>
<evidence type="ECO:0000256" key="3">
    <source>
        <dbReference type="ARBA" id="ARBA00023237"/>
    </source>
</evidence>
<dbReference type="SUPFAM" id="SSF49464">
    <property type="entry name" value="Carboxypeptidase regulatory domain-like"/>
    <property type="match status" value="1"/>
</dbReference>
<feature type="region of interest" description="Disordered" evidence="4">
    <location>
        <begin position="330"/>
        <end position="349"/>
    </location>
</feature>
<proteinExistence type="predicted"/>
<reference evidence="6 7" key="1">
    <citation type="submission" date="2019-08" db="EMBL/GenBank/DDBJ databases">
        <title>Phlebobacter frassis gen. nov. sp. nov., a new member of family Sphingobacteriaceae isolated from sand fly rearing media.</title>
        <authorList>
            <person name="Kakumanu M.L."/>
            <person name="Marayati B.F."/>
            <person name="Wada-Katsumata A."/>
            <person name="Wasserberg G."/>
            <person name="Schal C."/>
            <person name="Apperson C.S."/>
            <person name="Ponnusamy L."/>
        </authorList>
    </citation>
    <scope>NUCLEOTIDE SEQUENCE [LARGE SCALE GENOMIC DNA]</scope>
    <source>
        <strain evidence="6 7">SSI9</strain>
    </source>
</reference>
<feature type="domain" description="Outer membrane protein beta-barrel" evidence="5">
    <location>
        <begin position="484"/>
        <end position="953"/>
    </location>
</feature>
<dbReference type="InterPro" id="IPR041700">
    <property type="entry name" value="OMP_b-brl_3"/>
</dbReference>
<dbReference type="InterPro" id="IPR008969">
    <property type="entry name" value="CarboxyPept-like_regulatory"/>
</dbReference>
<dbReference type="Gene3D" id="2.40.170.20">
    <property type="entry name" value="TonB-dependent receptor, beta-barrel domain"/>
    <property type="match status" value="1"/>
</dbReference>
<evidence type="ECO:0000313" key="7">
    <source>
        <dbReference type="Proteomes" id="UP000322362"/>
    </source>
</evidence>
<organism evidence="6 7">
    <name type="scientific">Sphingobacterium phlebotomi</name>
    <dbReference type="NCBI Taxonomy" id="2605433"/>
    <lineage>
        <taxon>Bacteria</taxon>
        <taxon>Pseudomonadati</taxon>
        <taxon>Bacteroidota</taxon>
        <taxon>Sphingobacteriia</taxon>
        <taxon>Sphingobacteriales</taxon>
        <taxon>Sphingobacteriaceae</taxon>
        <taxon>Sphingobacterium</taxon>
    </lineage>
</organism>
<protein>
    <submittedName>
        <fullName evidence="6">Outer membrane beta-barrel protein</fullName>
    </submittedName>
</protein>
<keyword evidence="3" id="KW-0998">Cell outer membrane</keyword>
<keyword evidence="7" id="KW-1185">Reference proteome</keyword>
<dbReference type="Pfam" id="PF13620">
    <property type="entry name" value="CarboxypepD_reg"/>
    <property type="match status" value="1"/>
</dbReference>
<dbReference type="Pfam" id="PF14905">
    <property type="entry name" value="OMP_b-brl_3"/>
    <property type="match status" value="1"/>
</dbReference>
<dbReference type="InterPro" id="IPR036942">
    <property type="entry name" value="Beta-barrel_TonB_sf"/>
</dbReference>
<dbReference type="SUPFAM" id="SSF56935">
    <property type="entry name" value="Porins"/>
    <property type="match status" value="1"/>
</dbReference>
<evidence type="ECO:0000313" key="6">
    <source>
        <dbReference type="EMBL" id="TYR37102.1"/>
    </source>
</evidence>